<evidence type="ECO:0000256" key="2">
    <source>
        <dbReference type="SAM" id="SignalP"/>
    </source>
</evidence>
<feature type="compositionally biased region" description="Low complexity" evidence="1">
    <location>
        <begin position="29"/>
        <end position="38"/>
    </location>
</feature>
<dbReference type="Proteomes" id="UP001142292">
    <property type="component" value="Unassembled WGS sequence"/>
</dbReference>
<comment type="caution">
    <text evidence="3">The sequence shown here is derived from an EMBL/GenBank/DDBJ whole genome shotgun (WGS) entry which is preliminary data.</text>
</comment>
<evidence type="ECO:0000256" key="1">
    <source>
        <dbReference type="SAM" id="MobiDB-lite"/>
    </source>
</evidence>
<keyword evidence="2" id="KW-0732">Signal</keyword>
<dbReference type="EMBL" id="BSEL01000003">
    <property type="protein sequence ID" value="GLJ66994.1"/>
    <property type="molecule type" value="Genomic_DNA"/>
</dbReference>
<accession>A0ABQ5ST79</accession>
<sequence length="172" mass="18351">MKNITTTLAAVLAAFVLAACGSSGGGESAGESDSARPGPGKPATPTPATQSKEGVEAAERAIVKAYATKRWYNAYSLQSKRCRTITDFETFQGQMLMAFGMLPPDMDWTIESVTVHSISEDKKVAKAEVVIPDLNAAMGPSSTEGDRWVYEPKDGDIAQGWKLDDCEDKPAS</sequence>
<gene>
    <name evidence="3" type="ORF">GCM10017579_10300</name>
</gene>
<reference evidence="3" key="1">
    <citation type="journal article" date="2014" name="Int. J. Syst. Evol. Microbiol.">
        <title>Complete genome of a new Firmicutes species belonging to the dominant human colonic microbiota ('Ruminococcus bicirculans') reveals two chromosomes and a selective capacity to utilize plant glucans.</title>
        <authorList>
            <consortium name="NISC Comparative Sequencing Program"/>
            <person name="Wegmann U."/>
            <person name="Louis P."/>
            <person name="Goesmann A."/>
            <person name="Henrissat B."/>
            <person name="Duncan S.H."/>
            <person name="Flint H.J."/>
        </authorList>
    </citation>
    <scope>NUCLEOTIDE SEQUENCE</scope>
    <source>
        <strain evidence="3">VKM Ac-1246</strain>
    </source>
</reference>
<keyword evidence="4" id="KW-1185">Reference proteome</keyword>
<proteinExistence type="predicted"/>
<feature type="chain" id="PRO_5046224298" description="Lipoprotein" evidence="2">
    <location>
        <begin position="19"/>
        <end position="172"/>
    </location>
</feature>
<reference evidence="3" key="2">
    <citation type="submission" date="2023-01" db="EMBL/GenBank/DDBJ databases">
        <authorList>
            <person name="Sun Q."/>
            <person name="Evtushenko L."/>
        </authorList>
    </citation>
    <scope>NUCLEOTIDE SEQUENCE</scope>
    <source>
        <strain evidence="3">VKM Ac-1246</strain>
    </source>
</reference>
<evidence type="ECO:0000313" key="4">
    <source>
        <dbReference type="Proteomes" id="UP001142292"/>
    </source>
</evidence>
<feature type="signal peptide" evidence="2">
    <location>
        <begin position="1"/>
        <end position="18"/>
    </location>
</feature>
<dbReference type="PROSITE" id="PS51257">
    <property type="entry name" value="PROKAR_LIPOPROTEIN"/>
    <property type="match status" value="1"/>
</dbReference>
<evidence type="ECO:0008006" key="5">
    <source>
        <dbReference type="Google" id="ProtNLM"/>
    </source>
</evidence>
<organism evidence="3 4">
    <name type="scientific">Nocardioides luteus</name>
    <dbReference type="NCBI Taxonomy" id="1844"/>
    <lineage>
        <taxon>Bacteria</taxon>
        <taxon>Bacillati</taxon>
        <taxon>Actinomycetota</taxon>
        <taxon>Actinomycetes</taxon>
        <taxon>Propionibacteriales</taxon>
        <taxon>Nocardioidaceae</taxon>
        <taxon>Nocardioides</taxon>
    </lineage>
</organism>
<feature type="region of interest" description="Disordered" evidence="1">
    <location>
        <begin position="25"/>
        <end position="55"/>
    </location>
</feature>
<name>A0ABQ5ST79_9ACTN</name>
<evidence type="ECO:0000313" key="3">
    <source>
        <dbReference type="EMBL" id="GLJ66994.1"/>
    </source>
</evidence>
<protein>
    <recommendedName>
        <fullName evidence="5">Lipoprotein</fullName>
    </recommendedName>
</protein>
<dbReference type="RefSeq" id="WP_189119814.1">
    <property type="nucleotide sequence ID" value="NZ_BMRK01000015.1"/>
</dbReference>